<accession>A0A412IF13</accession>
<name>A0A412IF13_9BACE</name>
<reference evidence="1 2" key="1">
    <citation type="submission" date="2018-08" db="EMBL/GenBank/DDBJ databases">
        <title>A genome reference for cultivated species of the human gut microbiota.</title>
        <authorList>
            <person name="Zou Y."/>
            <person name="Xue W."/>
            <person name="Luo G."/>
        </authorList>
    </citation>
    <scope>NUCLEOTIDE SEQUENCE [LARGE SCALE GENOMIC DNA]</scope>
    <source>
        <strain evidence="1 2">AF22-3AC</strain>
    </source>
</reference>
<organism evidence="1 2">
    <name type="scientific">Bacteroides cellulosilyticus</name>
    <dbReference type="NCBI Taxonomy" id="246787"/>
    <lineage>
        <taxon>Bacteria</taxon>
        <taxon>Pseudomonadati</taxon>
        <taxon>Bacteroidota</taxon>
        <taxon>Bacteroidia</taxon>
        <taxon>Bacteroidales</taxon>
        <taxon>Bacteroidaceae</taxon>
        <taxon>Bacteroides</taxon>
    </lineage>
</organism>
<dbReference type="Gene3D" id="1.10.10.10">
    <property type="entry name" value="Winged helix-like DNA-binding domain superfamily/Winged helix DNA-binding domain"/>
    <property type="match status" value="1"/>
</dbReference>
<gene>
    <name evidence="1" type="ORF">DWX97_15155</name>
</gene>
<dbReference type="InterPro" id="IPR016032">
    <property type="entry name" value="Sig_transdc_resp-reg_C-effctor"/>
</dbReference>
<proteinExistence type="predicted"/>
<dbReference type="EMBL" id="QRVJ01000013">
    <property type="protein sequence ID" value="RGS35555.1"/>
    <property type="molecule type" value="Genomic_DNA"/>
</dbReference>
<dbReference type="AlphaFoldDB" id="A0A412IF13"/>
<protein>
    <recommendedName>
        <fullName evidence="3">OmpR/PhoB-type domain-containing protein</fullName>
    </recommendedName>
</protein>
<dbReference type="RefSeq" id="WP_118402940.1">
    <property type="nucleotide sequence ID" value="NZ_JBEJJP010000016.1"/>
</dbReference>
<comment type="caution">
    <text evidence="1">The sequence shown here is derived from an EMBL/GenBank/DDBJ whole genome shotgun (WGS) entry which is preliminary data.</text>
</comment>
<evidence type="ECO:0000313" key="1">
    <source>
        <dbReference type="EMBL" id="RGS35555.1"/>
    </source>
</evidence>
<dbReference type="GO" id="GO:0003677">
    <property type="term" value="F:DNA binding"/>
    <property type="evidence" value="ECO:0007669"/>
    <property type="project" value="InterPro"/>
</dbReference>
<evidence type="ECO:0000313" key="2">
    <source>
        <dbReference type="Proteomes" id="UP000283341"/>
    </source>
</evidence>
<dbReference type="InterPro" id="IPR036388">
    <property type="entry name" value="WH-like_DNA-bd_sf"/>
</dbReference>
<dbReference type="SUPFAM" id="SSF46894">
    <property type="entry name" value="C-terminal effector domain of the bipartite response regulators"/>
    <property type="match status" value="1"/>
</dbReference>
<sequence length="156" mass="17286">MDLGILKRFFLNILHIEKNAIAGGGVCPAILETGKKIVTGGGNPFDIYPLGNGLHFDSANRRLFRKEKAEFITRQASTLLLAFLKAENCNLSISEICDVLWPDGGGTSERVYTAVRRLRAFLVEMCAGAVILNGDYHYRLKILVSSEENEKIQNLT</sequence>
<evidence type="ECO:0008006" key="3">
    <source>
        <dbReference type="Google" id="ProtNLM"/>
    </source>
</evidence>
<dbReference type="GO" id="GO:0006355">
    <property type="term" value="P:regulation of DNA-templated transcription"/>
    <property type="evidence" value="ECO:0007669"/>
    <property type="project" value="InterPro"/>
</dbReference>
<dbReference type="Proteomes" id="UP000283341">
    <property type="component" value="Unassembled WGS sequence"/>
</dbReference>